<evidence type="ECO:0000256" key="1">
    <source>
        <dbReference type="SAM" id="MobiDB-lite"/>
    </source>
</evidence>
<sequence length="77" mass="8453">MAKNNNGSFVPPKGKPSGKGNETAGLKDAFAAIDPDKENEITEKYISDTDSQEALIQMRHVNRNVNKGVEYNDDTNN</sequence>
<keyword evidence="3" id="KW-1185">Reference proteome</keyword>
<gene>
    <name evidence="2" type="ORF">GCM10011387_03710</name>
</gene>
<dbReference type="AlphaFoldDB" id="A0A916X920"/>
<feature type="region of interest" description="Disordered" evidence="1">
    <location>
        <begin position="1"/>
        <end position="25"/>
    </location>
</feature>
<organism evidence="2 3">
    <name type="scientific">Pedobacter quisquiliarum</name>
    <dbReference type="NCBI Taxonomy" id="1834438"/>
    <lineage>
        <taxon>Bacteria</taxon>
        <taxon>Pseudomonadati</taxon>
        <taxon>Bacteroidota</taxon>
        <taxon>Sphingobacteriia</taxon>
        <taxon>Sphingobacteriales</taxon>
        <taxon>Sphingobacteriaceae</taxon>
        <taxon>Pedobacter</taxon>
    </lineage>
</organism>
<reference evidence="2" key="2">
    <citation type="submission" date="2020-09" db="EMBL/GenBank/DDBJ databases">
        <authorList>
            <person name="Sun Q."/>
            <person name="Zhou Y."/>
        </authorList>
    </citation>
    <scope>NUCLEOTIDE SEQUENCE</scope>
    <source>
        <strain evidence="2">CGMCC 1.15343</strain>
    </source>
</reference>
<reference evidence="2" key="1">
    <citation type="journal article" date="2014" name="Int. J. Syst. Evol. Microbiol.">
        <title>Complete genome sequence of Corynebacterium casei LMG S-19264T (=DSM 44701T), isolated from a smear-ripened cheese.</title>
        <authorList>
            <consortium name="US DOE Joint Genome Institute (JGI-PGF)"/>
            <person name="Walter F."/>
            <person name="Albersmeier A."/>
            <person name="Kalinowski J."/>
            <person name="Ruckert C."/>
        </authorList>
    </citation>
    <scope>NUCLEOTIDE SEQUENCE</scope>
    <source>
        <strain evidence="2">CGMCC 1.15343</strain>
    </source>
</reference>
<protein>
    <submittedName>
        <fullName evidence="2">Uncharacterized protein</fullName>
    </submittedName>
</protein>
<dbReference type="Proteomes" id="UP000651668">
    <property type="component" value="Unassembled WGS sequence"/>
</dbReference>
<evidence type="ECO:0000313" key="3">
    <source>
        <dbReference type="Proteomes" id="UP000651668"/>
    </source>
</evidence>
<dbReference type="RefSeq" id="WP_188625119.1">
    <property type="nucleotide sequence ID" value="NZ_BMIL01000001.1"/>
</dbReference>
<proteinExistence type="predicted"/>
<evidence type="ECO:0000313" key="2">
    <source>
        <dbReference type="EMBL" id="GGC53430.1"/>
    </source>
</evidence>
<dbReference type="EMBL" id="BMIL01000001">
    <property type="protein sequence ID" value="GGC53430.1"/>
    <property type="molecule type" value="Genomic_DNA"/>
</dbReference>
<comment type="caution">
    <text evidence="2">The sequence shown here is derived from an EMBL/GenBank/DDBJ whole genome shotgun (WGS) entry which is preliminary data.</text>
</comment>
<name>A0A916X920_9SPHI</name>
<accession>A0A916X920</accession>